<reference evidence="1" key="1">
    <citation type="submission" date="2022-08" db="EMBL/GenBank/DDBJ databases">
        <authorList>
            <person name="Kallberg Y."/>
            <person name="Tangrot J."/>
            <person name="Rosling A."/>
        </authorList>
    </citation>
    <scope>NUCLEOTIDE SEQUENCE</scope>
    <source>
        <strain evidence="1">Wild A</strain>
    </source>
</reference>
<protein>
    <submittedName>
        <fullName evidence="1">11789_t:CDS:1</fullName>
    </submittedName>
</protein>
<keyword evidence="2" id="KW-1185">Reference proteome</keyword>
<dbReference type="EMBL" id="CAMKVN010006961">
    <property type="protein sequence ID" value="CAI2190946.1"/>
    <property type="molecule type" value="Genomic_DNA"/>
</dbReference>
<name>A0A9W4T329_9GLOM</name>
<dbReference type="InterPro" id="IPR032675">
    <property type="entry name" value="LRR_dom_sf"/>
</dbReference>
<evidence type="ECO:0000313" key="2">
    <source>
        <dbReference type="Proteomes" id="UP001153678"/>
    </source>
</evidence>
<organism evidence="1 2">
    <name type="scientific">Funneliformis geosporum</name>
    <dbReference type="NCBI Taxonomy" id="1117311"/>
    <lineage>
        <taxon>Eukaryota</taxon>
        <taxon>Fungi</taxon>
        <taxon>Fungi incertae sedis</taxon>
        <taxon>Mucoromycota</taxon>
        <taxon>Glomeromycotina</taxon>
        <taxon>Glomeromycetes</taxon>
        <taxon>Glomerales</taxon>
        <taxon>Glomeraceae</taxon>
        <taxon>Funneliformis</taxon>
    </lineage>
</organism>
<dbReference type="OrthoDB" id="550575at2759"/>
<feature type="non-terminal residue" evidence="1">
    <location>
        <position position="1"/>
    </location>
</feature>
<proteinExistence type="predicted"/>
<comment type="caution">
    <text evidence="1">The sequence shown here is derived from an EMBL/GenBank/DDBJ whole genome shotgun (WGS) entry which is preliminary data.</text>
</comment>
<dbReference type="AlphaFoldDB" id="A0A9W4T329"/>
<accession>A0A9W4T329</accession>
<sequence length="156" mass="18114">FSDKILNRIAETYPNIKYLNLQKDEYISCNMSIITSEGSSNSTLAFVKLPNITIEAIASSCINLKYLKLEEYDNVSKEAIDQLVFSLSPNIHVENFMCTITPASFSVYPRMYHLSRRLRMIVDTSRDVKTIYKYVKNELMRRRDIIRSSIKVLQTI</sequence>
<dbReference type="Gene3D" id="3.80.10.10">
    <property type="entry name" value="Ribonuclease Inhibitor"/>
    <property type="match status" value="1"/>
</dbReference>
<gene>
    <name evidence="1" type="ORF">FWILDA_LOCUS14829</name>
</gene>
<dbReference type="Proteomes" id="UP001153678">
    <property type="component" value="Unassembled WGS sequence"/>
</dbReference>
<evidence type="ECO:0000313" key="1">
    <source>
        <dbReference type="EMBL" id="CAI2190946.1"/>
    </source>
</evidence>
<dbReference type="SUPFAM" id="SSF52047">
    <property type="entry name" value="RNI-like"/>
    <property type="match status" value="1"/>
</dbReference>